<accession>A0A6I3X6K6</accession>
<dbReference type="Proteomes" id="UP000431684">
    <property type="component" value="Unassembled WGS sequence"/>
</dbReference>
<protein>
    <submittedName>
        <fullName evidence="2">PEP-CTERM sorting domain-containing protein</fullName>
    </submittedName>
</protein>
<dbReference type="AlphaFoldDB" id="A0A6I3X6K6"/>
<evidence type="ECO:0000259" key="1">
    <source>
        <dbReference type="Pfam" id="PF07589"/>
    </source>
</evidence>
<keyword evidence="3" id="KW-1185">Reference proteome</keyword>
<dbReference type="Pfam" id="PF07589">
    <property type="entry name" value="PEP-CTERM"/>
    <property type="match status" value="1"/>
</dbReference>
<reference evidence="2 3" key="1">
    <citation type="submission" date="2019-11" db="EMBL/GenBank/DDBJ databases">
        <title>Draft Genome Sequences of Six Type Strains of the Genus Massilia.</title>
        <authorList>
            <person name="Miess H."/>
            <person name="Frediansyah A."/>
            <person name="Goeker M."/>
            <person name="Gross H."/>
        </authorList>
    </citation>
    <scope>NUCLEOTIDE SEQUENCE [LARGE SCALE GENOMIC DNA]</scope>
    <source>
        <strain evidence="2 3">DSM 17513</strain>
    </source>
</reference>
<proteinExistence type="predicted"/>
<dbReference type="OrthoDB" id="8754432at2"/>
<gene>
    <name evidence="2" type="ORF">GJV26_05265</name>
</gene>
<evidence type="ECO:0000313" key="2">
    <source>
        <dbReference type="EMBL" id="MUI11897.1"/>
    </source>
</evidence>
<name>A0A6I3X6K6_9BURK</name>
<dbReference type="NCBIfam" id="NF038126">
    <property type="entry name" value="PEP_CTERM_FxDxF"/>
    <property type="match status" value="1"/>
</dbReference>
<feature type="domain" description="Ice-binding protein C-terminal" evidence="1">
    <location>
        <begin position="127"/>
        <end position="151"/>
    </location>
</feature>
<dbReference type="EMBL" id="WNWM01000002">
    <property type="protein sequence ID" value="MUI11897.1"/>
    <property type="molecule type" value="Genomic_DNA"/>
</dbReference>
<organism evidence="2 3">
    <name type="scientific">Pseudoduganella dura</name>
    <dbReference type="NCBI Taxonomy" id="321982"/>
    <lineage>
        <taxon>Bacteria</taxon>
        <taxon>Pseudomonadati</taxon>
        <taxon>Pseudomonadota</taxon>
        <taxon>Betaproteobacteria</taxon>
        <taxon>Burkholderiales</taxon>
        <taxon>Oxalobacteraceae</taxon>
        <taxon>Telluria group</taxon>
        <taxon>Pseudoduganella</taxon>
    </lineage>
</organism>
<dbReference type="NCBIfam" id="TIGR02595">
    <property type="entry name" value="PEP_CTERM"/>
    <property type="match status" value="1"/>
</dbReference>
<evidence type="ECO:0000313" key="3">
    <source>
        <dbReference type="Proteomes" id="UP000431684"/>
    </source>
</evidence>
<dbReference type="InterPro" id="IPR013424">
    <property type="entry name" value="Ice-binding_C"/>
</dbReference>
<sequence>MSTSFGSAMAVDYTSPTIVLEAGADNWTADFGTSHTIGNFTDTFTFSYSGVSADATGFVRNVQNKKSNIDFYSATLNGVALDLANGAKYSDIDFADLPVNGTLTLVITGKATGDIASYAGTIDVTSAVPEPTTYGMLLGGLGVVGFLARRRKA</sequence>
<comment type="caution">
    <text evidence="2">The sequence shown here is derived from an EMBL/GenBank/DDBJ whole genome shotgun (WGS) entry which is preliminary data.</text>
</comment>